<accession>A0ABU9XWD2</accession>
<reference evidence="3 4" key="1">
    <citation type="submission" date="2024-05" db="EMBL/GenBank/DDBJ databases">
        <authorList>
            <person name="Liu Q."/>
            <person name="Xin Y.-H."/>
        </authorList>
    </citation>
    <scope>NUCLEOTIDE SEQUENCE [LARGE SCALE GENOMIC DNA]</scope>
    <source>
        <strain evidence="3 4">CGMCC 1.15349</strain>
    </source>
</reference>
<dbReference type="Gene3D" id="2.40.160.100">
    <property type="match status" value="1"/>
</dbReference>
<dbReference type="InterPro" id="IPR025388">
    <property type="entry name" value="Alginate_export_dom"/>
</dbReference>
<dbReference type="Pfam" id="PF13372">
    <property type="entry name" value="Alginate_exp"/>
    <property type="match status" value="1"/>
</dbReference>
<dbReference type="Proteomes" id="UP001404104">
    <property type="component" value="Unassembled WGS sequence"/>
</dbReference>
<feature type="domain" description="Alginate export" evidence="2">
    <location>
        <begin position="63"/>
        <end position="453"/>
    </location>
</feature>
<feature type="region of interest" description="Disordered" evidence="1">
    <location>
        <begin position="1"/>
        <end position="20"/>
    </location>
</feature>
<dbReference type="InterPro" id="IPR053728">
    <property type="entry name" value="Alginate_Permeability_Chnl"/>
</dbReference>
<name>A0ABU9XWD2_9SPHN</name>
<organism evidence="3 4">
    <name type="scientific">Sphingomonas qilianensis</name>
    <dbReference type="NCBI Taxonomy" id="1736690"/>
    <lineage>
        <taxon>Bacteria</taxon>
        <taxon>Pseudomonadati</taxon>
        <taxon>Pseudomonadota</taxon>
        <taxon>Alphaproteobacteria</taxon>
        <taxon>Sphingomonadales</taxon>
        <taxon>Sphingomonadaceae</taxon>
        <taxon>Sphingomonas</taxon>
    </lineage>
</organism>
<comment type="caution">
    <text evidence="3">The sequence shown here is derived from an EMBL/GenBank/DDBJ whole genome shotgun (WGS) entry which is preliminary data.</text>
</comment>
<proteinExistence type="predicted"/>
<protein>
    <submittedName>
        <fullName evidence="3">Alginate export family protein</fullName>
    </submittedName>
</protein>
<evidence type="ECO:0000259" key="2">
    <source>
        <dbReference type="Pfam" id="PF13372"/>
    </source>
</evidence>
<sequence length="467" mass="49743">MAAPALAQSEPGAVAPRATEAWQAPTLTTTRYDEHWTALADPAARDDHWTGRFKYIPLGPLAYLTTGIELRARNEAYRDNAWGDAPAPDDGYLWLRAMPYADLHVGTGRVGVRGFVQPIAAYALGVAPAAGPIEQTRIDLLQGFLDVRLGAETGSTAAPGVTLRAGRQMLSLGTERLVGTRYGPNVPLAFDGLRGLVSLDGATVSLLAVRPVQPGPQSFDDTRSRAKALRGVYTTVSASGIGTGIDLYYLGYRNTAATFGALAGRERRDSLGARLFGAAGDWHWNVEGVAQRGHFAGQRIRAWTLASEVGHSFAATPLAPDALLRVNIVSGDRRAGDGRLGTFNALFPKGKYFGELSPVGPTNIVSVNPQVAATLRPALTASIAGMAYWRYSRGDGVYDIPGNLVRAPGTSRARFIGQQAEATLAWQASPELELSTSLSAFAPGAFIRQTGTARTIAMLGFESNFRF</sequence>
<keyword evidence="4" id="KW-1185">Reference proteome</keyword>
<evidence type="ECO:0000256" key="1">
    <source>
        <dbReference type="SAM" id="MobiDB-lite"/>
    </source>
</evidence>
<gene>
    <name evidence="3" type="ORF">ABC969_15770</name>
</gene>
<evidence type="ECO:0000313" key="3">
    <source>
        <dbReference type="EMBL" id="MEN2787871.1"/>
    </source>
</evidence>
<dbReference type="EMBL" id="JBDIMF010000008">
    <property type="protein sequence ID" value="MEN2787871.1"/>
    <property type="molecule type" value="Genomic_DNA"/>
</dbReference>
<evidence type="ECO:0000313" key="4">
    <source>
        <dbReference type="Proteomes" id="UP001404104"/>
    </source>
</evidence>